<accession>A0A183DRS8</accession>
<gene>
    <name evidence="2" type="ORF">GPUH_LOCUS11419</name>
</gene>
<proteinExistence type="predicted"/>
<evidence type="ECO:0000259" key="1">
    <source>
        <dbReference type="Pfam" id="PF03016"/>
    </source>
</evidence>
<keyword evidence="3" id="KW-1185">Reference proteome</keyword>
<reference evidence="4" key="1">
    <citation type="submission" date="2016-06" db="UniProtKB">
        <authorList>
            <consortium name="WormBaseParasite"/>
        </authorList>
    </citation>
    <scope>IDENTIFICATION</scope>
</reference>
<dbReference type="Pfam" id="PF03016">
    <property type="entry name" value="Exostosin_GT47"/>
    <property type="match status" value="1"/>
</dbReference>
<protein>
    <submittedName>
        <fullName evidence="4">Exostosin domain-containing protein</fullName>
    </submittedName>
</protein>
<sequence>MSQCFDLSRCLGQHEFRVYVYPSDNESAMSVVYSNILKVIRESWYYTSDPQKACFSLLSSENYVKYVNELIASLPSEIWNSGRNHIIYNLYHGTYPNYSDHDLGFNTGYAIIARASANAQVFREEFDLSFPLFHEQHPLRTTVEVCSVFRNLLCAKINSYFGKAEWSLNMVDKYLVSFKGKRYVYGIGSETRDSLYHLHNGHSVVMVTTCKHNTDWKKYEDDRCEADNVEYDR</sequence>
<evidence type="ECO:0000313" key="3">
    <source>
        <dbReference type="Proteomes" id="UP000271098"/>
    </source>
</evidence>
<dbReference type="OrthoDB" id="1924787at2759"/>
<dbReference type="WBParaSite" id="GPUH_0001143301-mRNA-1">
    <property type="protein sequence ID" value="GPUH_0001143301-mRNA-1"/>
    <property type="gene ID" value="GPUH_0001143301"/>
</dbReference>
<name>A0A183DRS8_9BILA</name>
<dbReference type="AlphaFoldDB" id="A0A183DRS8"/>
<organism evidence="4">
    <name type="scientific">Gongylonema pulchrum</name>
    <dbReference type="NCBI Taxonomy" id="637853"/>
    <lineage>
        <taxon>Eukaryota</taxon>
        <taxon>Metazoa</taxon>
        <taxon>Ecdysozoa</taxon>
        <taxon>Nematoda</taxon>
        <taxon>Chromadorea</taxon>
        <taxon>Rhabditida</taxon>
        <taxon>Spirurina</taxon>
        <taxon>Spiruromorpha</taxon>
        <taxon>Spiruroidea</taxon>
        <taxon>Gongylonematidae</taxon>
        <taxon>Gongylonema</taxon>
    </lineage>
</organism>
<dbReference type="InterPro" id="IPR040911">
    <property type="entry name" value="Exostosin_GT47"/>
</dbReference>
<evidence type="ECO:0000313" key="2">
    <source>
        <dbReference type="EMBL" id="VDN18754.1"/>
    </source>
</evidence>
<evidence type="ECO:0000313" key="4">
    <source>
        <dbReference type="WBParaSite" id="GPUH_0001143301-mRNA-1"/>
    </source>
</evidence>
<reference evidence="2 3" key="2">
    <citation type="submission" date="2018-11" db="EMBL/GenBank/DDBJ databases">
        <authorList>
            <consortium name="Pathogen Informatics"/>
        </authorList>
    </citation>
    <scope>NUCLEOTIDE SEQUENCE [LARGE SCALE GENOMIC DNA]</scope>
</reference>
<dbReference type="Proteomes" id="UP000271098">
    <property type="component" value="Unassembled WGS sequence"/>
</dbReference>
<feature type="domain" description="Exostosin GT47" evidence="1">
    <location>
        <begin position="13"/>
        <end position="226"/>
    </location>
</feature>
<dbReference type="EMBL" id="UYRT01078543">
    <property type="protein sequence ID" value="VDN18754.1"/>
    <property type="molecule type" value="Genomic_DNA"/>
</dbReference>